<name>A0A0D2JX40_9CHLO</name>
<feature type="compositionally biased region" description="Acidic residues" evidence="1">
    <location>
        <begin position="806"/>
        <end position="834"/>
    </location>
</feature>
<feature type="region of interest" description="Disordered" evidence="1">
    <location>
        <begin position="370"/>
        <end position="412"/>
    </location>
</feature>
<proteinExistence type="predicted"/>
<organism evidence="2 3">
    <name type="scientific">Monoraphidium neglectum</name>
    <dbReference type="NCBI Taxonomy" id="145388"/>
    <lineage>
        <taxon>Eukaryota</taxon>
        <taxon>Viridiplantae</taxon>
        <taxon>Chlorophyta</taxon>
        <taxon>core chlorophytes</taxon>
        <taxon>Chlorophyceae</taxon>
        <taxon>CS clade</taxon>
        <taxon>Sphaeropleales</taxon>
        <taxon>Selenastraceae</taxon>
        <taxon>Monoraphidium</taxon>
    </lineage>
</organism>
<accession>A0A0D2JX40</accession>
<gene>
    <name evidence="2" type="ORF">MNEG_4776</name>
</gene>
<feature type="region of interest" description="Disordered" evidence="1">
    <location>
        <begin position="774"/>
        <end position="834"/>
    </location>
</feature>
<dbReference type="Proteomes" id="UP000054498">
    <property type="component" value="Unassembled WGS sequence"/>
</dbReference>
<reference evidence="2 3" key="1">
    <citation type="journal article" date="2013" name="BMC Genomics">
        <title>Reconstruction of the lipid metabolism for the microalga Monoraphidium neglectum from its genome sequence reveals characteristics suitable for biofuel production.</title>
        <authorList>
            <person name="Bogen C."/>
            <person name="Al-Dilaimi A."/>
            <person name="Albersmeier A."/>
            <person name="Wichmann J."/>
            <person name="Grundmann M."/>
            <person name="Rupp O."/>
            <person name="Lauersen K.J."/>
            <person name="Blifernez-Klassen O."/>
            <person name="Kalinowski J."/>
            <person name="Goesmann A."/>
            <person name="Mussgnug J.H."/>
            <person name="Kruse O."/>
        </authorList>
    </citation>
    <scope>NUCLEOTIDE SEQUENCE [LARGE SCALE GENOMIC DNA]</scope>
    <source>
        <strain evidence="2 3">SAG 48.87</strain>
    </source>
</reference>
<dbReference type="EMBL" id="KK100898">
    <property type="protein sequence ID" value="KIZ03183.1"/>
    <property type="molecule type" value="Genomic_DNA"/>
</dbReference>
<keyword evidence="3" id="KW-1185">Reference proteome</keyword>
<dbReference type="AlphaFoldDB" id="A0A0D2JX40"/>
<evidence type="ECO:0000313" key="3">
    <source>
        <dbReference type="Proteomes" id="UP000054498"/>
    </source>
</evidence>
<evidence type="ECO:0000313" key="2">
    <source>
        <dbReference type="EMBL" id="KIZ03183.1"/>
    </source>
</evidence>
<sequence length="834" mass="82705">MGIFWDMSLAEWLLACSRRARELARDPAATAPRQRHRARLFTRQGDVDQRAAEARAEGLLCGGDAAGAVAAVSDARGALLVLILYAAQAGRADLALDLSKRAGAPFISMLSPAAALRGGHPELAMRLARAPGAAVVVPGGRGLFVLFAAARCGGVPPGVLAAAAALAPEMDAPEAFPLLARACLSRSPARFGGGSEYAGEGGGGCSGALDALVGLITARQRGGLTDEQCQELMEAAVDSAVAGAHGALAEPGAAQLLASAAARTGMELALTTMAAHAALAEGWGAPLAVALCALRCELPGSAVPLLLVHAARLCAEVRSETVSPLLPAEMLRFVMGEARHAGCGAGVEALLLGRGRGAWGASGCCGGGSGGTGSGSDGEGGAGRGGAGGDAEEGGDGGGGGGGGGAGGDGGAAGGRQGGVAAGGGENDGGGGGGCAGGGDPQLGVLSAIESGTGGPEIAAAMRRQWLQRQRELVAIMAEMSPGMPRAALAVAADAGAPVGAAGLSFAEHAFYQKHELINAELVGAIAAAARSGSASALEAVLDSDMAAAARGLRRSYGGGTPLLGPDHAALVAAVVRGDAALVRLLARRRAAACGGGPRPRTLAAMRGWTLGFMPLAGRLLGGAQHDNGLSILLAALRRACWGGGARGAGGGGGGGGDGAGGSSSFHGNVLVPRALAPPEFADVVFALGRGWPEGGLLLDMVVSAALPTLQLAGDPEALAPLLCRVGRAGRLPAFACRVRSSTVGRFQQCGVSWPVSADLVAALAAWVGRARVVRDEGSEEDEESDDSTGDEDDEPQGEGEREGEGDYDYDAEEEEEEEESDYDDDEEEGEEGG</sequence>
<dbReference type="RefSeq" id="XP_013902202.1">
    <property type="nucleotide sequence ID" value="XM_014046748.1"/>
</dbReference>
<protein>
    <submittedName>
        <fullName evidence="2">Uncharacterized protein</fullName>
    </submittedName>
</protein>
<feature type="compositionally biased region" description="Acidic residues" evidence="1">
    <location>
        <begin position="778"/>
        <end position="798"/>
    </location>
</feature>
<dbReference type="KEGG" id="mng:MNEG_4776"/>
<feature type="compositionally biased region" description="Gly residues" evidence="1">
    <location>
        <begin position="396"/>
        <end position="412"/>
    </location>
</feature>
<feature type="compositionally biased region" description="Gly residues" evidence="1">
    <location>
        <begin position="370"/>
        <end position="389"/>
    </location>
</feature>
<dbReference type="GeneID" id="25737653"/>
<evidence type="ECO:0000256" key="1">
    <source>
        <dbReference type="SAM" id="MobiDB-lite"/>
    </source>
</evidence>